<reference evidence="2 3" key="1">
    <citation type="submission" date="2023-10" db="EMBL/GenBank/DDBJ databases">
        <title>Whole Genome based description of the genera Actinobaculum and Actinotignum reveals a complex phylogenetic relationship within the species included in the genus Actinotignum.</title>
        <authorList>
            <person name="Jensen C.S."/>
            <person name="Dargis R."/>
            <person name="Kemp M."/>
            <person name="Christensen J.J."/>
        </authorList>
    </citation>
    <scope>NUCLEOTIDE SEQUENCE</scope>
    <source>
        <strain evidence="2">SLA_B511</strain>
        <strain evidence="1 3">SLA_B974</strain>
    </source>
</reference>
<evidence type="ECO:0000313" key="4">
    <source>
        <dbReference type="Proteomes" id="UP001281731"/>
    </source>
</evidence>
<dbReference type="Proteomes" id="UP001275049">
    <property type="component" value="Unassembled WGS sequence"/>
</dbReference>
<evidence type="ECO:0000313" key="3">
    <source>
        <dbReference type="Proteomes" id="UP001275049"/>
    </source>
</evidence>
<dbReference type="Pfam" id="PF11253">
    <property type="entry name" value="DUF3052"/>
    <property type="match status" value="1"/>
</dbReference>
<comment type="caution">
    <text evidence="2">The sequence shown here is derived from an EMBL/GenBank/DDBJ whole genome shotgun (WGS) entry which is preliminary data.</text>
</comment>
<dbReference type="RefSeq" id="WP_026420812.1">
    <property type="nucleotide sequence ID" value="NZ_CAMYCL010000018.1"/>
</dbReference>
<proteinExistence type="predicted"/>
<dbReference type="Proteomes" id="UP001281731">
    <property type="component" value="Unassembled WGS sequence"/>
</dbReference>
<organism evidence="2 4">
    <name type="scientific">Actinotignum urinale</name>
    <dbReference type="NCBI Taxonomy" id="190146"/>
    <lineage>
        <taxon>Bacteria</taxon>
        <taxon>Bacillati</taxon>
        <taxon>Actinomycetota</taxon>
        <taxon>Actinomycetes</taxon>
        <taxon>Actinomycetales</taxon>
        <taxon>Actinomycetaceae</taxon>
        <taxon>Actinotignum</taxon>
    </lineage>
</organism>
<dbReference type="EMBL" id="JAWNGA010000001">
    <property type="protein sequence ID" value="MDY5132219.1"/>
    <property type="molecule type" value="Genomic_DNA"/>
</dbReference>
<accession>A0AAW9HLW6</accession>
<keyword evidence="3" id="KW-1185">Reference proteome</keyword>
<dbReference type="InterPro" id="IPR021412">
    <property type="entry name" value="DUF3052"/>
</dbReference>
<gene>
    <name evidence="2" type="ORF">R6G80_04025</name>
    <name evidence="1" type="ORF">R6G86_00475</name>
</gene>
<name>A0AAW9HLW6_9ACTO</name>
<sequence>MTLFGFHKGNVIQEFGYDEDVAFDVRDALEDEIGSELADEDYPDVVDGAIAWWRDDDGDADDLADLLLDVKANLDGGQALCWLLIPSMRQQNSVSLSLVEEAAETAGMQPTTSQAISKEWTGVRLTNLGSRR</sequence>
<evidence type="ECO:0000313" key="1">
    <source>
        <dbReference type="EMBL" id="MDY5132219.1"/>
    </source>
</evidence>
<dbReference type="AlphaFoldDB" id="A0AAW9HLW6"/>
<dbReference type="EMBL" id="JAWNGC010000004">
    <property type="protein sequence ID" value="MDY5154893.1"/>
    <property type="molecule type" value="Genomic_DNA"/>
</dbReference>
<protein>
    <submittedName>
        <fullName evidence="2">DUF3052 family protein</fullName>
    </submittedName>
</protein>
<evidence type="ECO:0000313" key="2">
    <source>
        <dbReference type="EMBL" id="MDY5154893.1"/>
    </source>
</evidence>